<evidence type="ECO:0000256" key="2">
    <source>
        <dbReference type="ARBA" id="ARBA00005983"/>
    </source>
</evidence>
<reference evidence="7 8" key="1">
    <citation type="submission" date="2021-11" db="EMBL/GenBank/DDBJ databases">
        <title>Comparative genomics of bee honey and flower isolates.</title>
        <authorList>
            <person name="Bechtner J.D."/>
            <person name="Gallus M.K."/>
            <person name="Ehrmann M."/>
        </authorList>
    </citation>
    <scope>NUCLEOTIDE SEQUENCE [LARGE SCALE GENOMIC DNA]</scope>
    <source>
        <strain evidence="7 8">M161</strain>
    </source>
</reference>
<dbReference type="Pfam" id="PF00781">
    <property type="entry name" value="DAGK_cat"/>
    <property type="match status" value="1"/>
</dbReference>
<evidence type="ECO:0000256" key="1">
    <source>
        <dbReference type="ARBA" id="ARBA00001946"/>
    </source>
</evidence>
<dbReference type="Proteomes" id="UP001522905">
    <property type="component" value="Unassembled WGS sequence"/>
</dbReference>
<gene>
    <name evidence="7" type="ORF">LNP07_04295</name>
</gene>
<evidence type="ECO:0000256" key="5">
    <source>
        <dbReference type="SAM" id="Phobius"/>
    </source>
</evidence>
<comment type="cofactor">
    <cofactor evidence="1">
        <name>Mg(2+)</name>
        <dbReference type="ChEBI" id="CHEBI:18420"/>
    </cofactor>
</comment>
<keyword evidence="3" id="KW-0547">Nucleotide-binding</keyword>
<dbReference type="InterPro" id="IPR050187">
    <property type="entry name" value="Lipid_Phosphate_FormReg"/>
</dbReference>
<evidence type="ECO:0000259" key="6">
    <source>
        <dbReference type="PROSITE" id="PS50146"/>
    </source>
</evidence>
<dbReference type="EMBL" id="JAJIAO010000003">
    <property type="protein sequence ID" value="MCK8624730.1"/>
    <property type="molecule type" value="Genomic_DNA"/>
</dbReference>
<sequence length="298" mass="34873">MQPKKYLVVLNEKANRGQSSKDWEEIKLELEKLHLKYTLLSSKYHGHIKTVLSQNLLDMFEQNQIPNCIIVIGGDGTINETINGIKIAQRKNSKIIDIPIGIIPTGCRNEFIKSAKMEINKKNALKKITNCQEKHLKKIGYLHEQKNNENNFFINKAQIGMQDYKNDEKKSKLKNSLKKVFSLVPIMYNLTNFPLILNSNNRIHKFPKVFSIKIINNSNLIKDLEVEIFERKYFIQNILLIILWLFNYKIIGKNYHKYKIVFAHIQIPSLEYGYVDNEKIGTKFYDVSIGSIQYPFIY</sequence>
<organism evidence="7 8">
    <name type="scientific">Apilactobacillus xinyiensis</name>
    <dbReference type="NCBI Taxonomy" id="2841032"/>
    <lineage>
        <taxon>Bacteria</taxon>
        <taxon>Bacillati</taxon>
        <taxon>Bacillota</taxon>
        <taxon>Bacilli</taxon>
        <taxon>Lactobacillales</taxon>
        <taxon>Lactobacillaceae</taxon>
        <taxon>Apilactobacillus</taxon>
    </lineage>
</organism>
<evidence type="ECO:0000256" key="3">
    <source>
        <dbReference type="ARBA" id="ARBA00022741"/>
    </source>
</evidence>
<dbReference type="InterPro" id="IPR001206">
    <property type="entry name" value="Diacylglycerol_kinase_cat_dom"/>
</dbReference>
<dbReference type="Gene3D" id="3.40.50.10330">
    <property type="entry name" value="Probable inorganic polyphosphate/atp-NAD kinase, domain 1"/>
    <property type="match status" value="1"/>
</dbReference>
<accession>A0ABT0I1Z4</accession>
<dbReference type="PANTHER" id="PTHR12358:SF54">
    <property type="entry name" value="SPHINGOSINE KINASE RELATED PROTEIN"/>
    <property type="match status" value="1"/>
</dbReference>
<keyword evidence="8" id="KW-1185">Reference proteome</keyword>
<keyword evidence="5" id="KW-0472">Membrane</keyword>
<name>A0ABT0I1Z4_9LACO</name>
<evidence type="ECO:0000313" key="7">
    <source>
        <dbReference type="EMBL" id="MCK8624730.1"/>
    </source>
</evidence>
<evidence type="ECO:0000313" key="8">
    <source>
        <dbReference type="Proteomes" id="UP001522905"/>
    </source>
</evidence>
<dbReference type="InterPro" id="IPR017438">
    <property type="entry name" value="ATP-NAD_kinase_N"/>
</dbReference>
<dbReference type="PANTHER" id="PTHR12358">
    <property type="entry name" value="SPHINGOSINE KINASE"/>
    <property type="match status" value="1"/>
</dbReference>
<proteinExistence type="inferred from homology"/>
<dbReference type="PROSITE" id="PS50146">
    <property type="entry name" value="DAGK"/>
    <property type="match status" value="1"/>
</dbReference>
<feature type="domain" description="DAGKc" evidence="6">
    <location>
        <begin position="1"/>
        <end position="145"/>
    </location>
</feature>
<feature type="transmembrane region" description="Helical" evidence="5">
    <location>
        <begin position="233"/>
        <end position="251"/>
    </location>
</feature>
<keyword evidence="4" id="KW-0067">ATP-binding</keyword>
<dbReference type="SUPFAM" id="SSF111331">
    <property type="entry name" value="NAD kinase/diacylglycerol kinase-like"/>
    <property type="match status" value="1"/>
</dbReference>
<comment type="caution">
    <text evidence="7">The sequence shown here is derived from an EMBL/GenBank/DDBJ whole genome shotgun (WGS) entry which is preliminary data.</text>
</comment>
<dbReference type="RefSeq" id="WP_248601678.1">
    <property type="nucleotide sequence ID" value="NZ_JAJIAO010000003.1"/>
</dbReference>
<keyword evidence="5" id="KW-1133">Transmembrane helix</keyword>
<comment type="similarity">
    <text evidence="2">Belongs to the diacylglycerol/lipid kinase family.</text>
</comment>
<dbReference type="InterPro" id="IPR016064">
    <property type="entry name" value="NAD/diacylglycerol_kinase_sf"/>
</dbReference>
<evidence type="ECO:0000256" key="4">
    <source>
        <dbReference type="ARBA" id="ARBA00022840"/>
    </source>
</evidence>
<protein>
    <recommendedName>
        <fullName evidence="6">DAGKc domain-containing protein</fullName>
    </recommendedName>
</protein>
<keyword evidence="5" id="KW-0812">Transmembrane</keyword>